<name>A0A0M3J382_ANISI</name>
<evidence type="ECO:0000256" key="1">
    <source>
        <dbReference type="SAM" id="MobiDB-lite"/>
    </source>
</evidence>
<sequence>MMHRKEASLIFSDSGSIEEPPSNQQAHPPDEQLSANSAILCDTHEHQLTTVHRSVDDLRLNSFWNVSPQSEPLVESDKKKEVVGRIFNRDWKHRQLFRRRTQDSDPVSGLHHRLTELMLVFTQLQHPSRSIPEIGSLHFKHSDDSSDHRKLTTVRLEIPTEMITYHADYAGGDQLMTSTLGRRFKQPIPFGTFYGNGM</sequence>
<proteinExistence type="predicted"/>
<reference evidence="4" key="1">
    <citation type="submission" date="2017-02" db="UniProtKB">
        <authorList>
            <consortium name="WormBaseParasite"/>
        </authorList>
    </citation>
    <scope>IDENTIFICATION</scope>
</reference>
<protein>
    <submittedName>
        <fullName evidence="4">SHSP domain-containing protein</fullName>
    </submittedName>
</protein>
<dbReference type="OrthoDB" id="10647673at2759"/>
<accession>A0A0M3J382</accession>
<organism evidence="4">
    <name type="scientific">Anisakis simplex</name>
    <name type="common">Herring worm</name>
    <dbReference type="NCBI Taxonomy" id="6269"/>
    <lineage>
        <taxon>Eukaryota</taxon>
        <taxon>Metazoa</taxon>
        <taxon>Ecdysozoa</taxon>
        <taxon>Nematoda</taxon>
        <taxon>Chromadorea</taxon>
        <taxon>Rhabditida</taxon>
        <taxon>Spirurina</taxon>
        <taxon>Ascaridomorpha</taxon>
        <taxon>Ascaridoidea</taxon>
        <taxon>Anisakidae</taxon>
        <taxon>Anisakis</taxon>
        <taxon>Anisakis simplex complex</taxon>
    </lineage>
</organism>
<dbReference type="Proteomes" id="UP000267096">
    <property type="component" value="Unassembled WGS sequence"/>
</dbReference>
<dbReference type="WBParaSite" id="ASIM_0000199401-mRNA-1">
    <property type="protein sequence ID" value="ASIM_0000199401-mRNA-1"/>
    <property type="gene ID" value="ASIM_0000199401"/>
</dbReference>
<gene>
    <name evidence="2" type="ORF">ASIM_LOCUS1865</name>
</gene>
<reference evidence="2 3" key="2">
    <citation type="submission" date="2018-11" db="EMBL/GenBank/DDBJ databases">
        <authorList>
            <consortium name="Pathogen Informatics"/>
        </authorList>
    </citation>
    <scope>NUCLEOTIDE SEQUENCE [LARGE SCALE GENOMIC DNA]</scope>
</reference>
<dbReference type="AlphaFoldDB" id="A0A0M3J382"/>
<evidence type="ECO:0000313" key="2">
    <source>
        <dbReference type="EMBL" id="VDK19385.1"/>
    </source>
</evidence>
<dbReference type="EMBL" id="UYRR01002223">
    <property type="protein sequence ID" value="VDK19385.1"/>
    <property type="molecule type" value="Genomic_DNA"/>
</dbReference>
<keyword evidence="3" id="KW-1185">Reference proteome</keyword>
<evidence type="ECO:0000313" key="4">
    <source>
        <dbReference type="WBParaSite" id="ASIM_0000199401-mRNA-1"/>
    </source>
</evidence>
<evidence type="ECO:0000313" key="3">
    <source>
        <dbReference type="Proteomes" id="UP000267096"/>
    </source>
</evidence>
<feature type="region of interest" description="Disordered" evidence="1">
    <location>
        <begin position="1"/>
        <end position="30"/>
    </location>
</feature>
<feature type="compositionally biased region" description="Polar residues" evidence="1">
    <location>
        <begin position="11"/>
        <end position="26"/>
    </location>
</feature>